<feature type="transmembrane region" description="Helical" evidence="8">
    <location>
        <begin position="340"/>
        <end position="358"/>
    </location>
</feature>
<dbReference type="EMBL" id="JANIBJ010000025">
    <property type="protein sequence ID" value="MCQ8105160.1"/>
    <property type="molecule type" value="Genomic_DNA"/>
</dbReference>
<feature type="transmembrane region" description="Helical" evidence="8">
    <location>
        <begin position="63"/>
        <end position="80"/>
    </location>
</feature>
<evidence type="ECO:0000256" key="7">
    <source>
        <dbReference type="ARBA" id="ARBA00023136"/>
    </source>
</evidence>
<name>A0ABT1TI60_9GAMM</name>
<gene>
    <name evidence="10" type="ORF">NP590_13675</name>
</gene>
<dbReference type="PANTHER" id="PTHR42718">
    <property type="entry name" value="MAJOR FACILITATOR SUPERFAMILY MULTIDRUG TRANSPORTER MFSC"/>
    <property type="match status" value="1"/>
</dbReference>
<dbReference type="InterPro" id="IPR011701">
    <property type="entry name" value="MFS"/>
</dbReference>
<feature type="transmembrane region" description="Helical" evidence="8">
    <location>
        <begin position="208"/>
        <end position="227"/>
    </location>
</feature>
<dbReference type="Gene3D" id="1.20.1250.20">
    <property type="entry name" value="MFS general substrate transporter like domains"/>
    <property type="match status" value="2"/>
</dbReference>
<keyword evidence="7 8" id="KW-0472">Membrane</keyword>
<keyword evidence="6 8" id="KW-1133">Transmembrane helix</keyword>
<evidence type="ECO:0000256" key="4">
    <source>
        <dbReference type="ARBA" id="ARBA00022475"/>
    </source>
</evidence>
<dbReference type="InterPro" id="IPR036259">
    <property type="entry name" value="MFS_trans_sf"/>
</dbReference>
<feature type="transmembrane region" description="Helical" evidence="8">
    <location>
        <begin position="239"/>
        <end position="257"/>
    </location>
</feature>
<comment type="caution">
    <text evidence="10">The sequence shown here is derived from an EMBL/GenBank/DDBJ whole genome shotgun (WGS) entry which is preliminary data.</text>
</comment>
<evidence type="ECO:0000259" key="9">
    <source>
        <dbReference type="PROSITE" id="PS50850"/>
    </source>
</evidence>
<accession>A0ABT1TI60</accession>
<feature type="domain" description="Major facilitator superfamily (MFS) profile" evidence="9">
    <location>
        <begin position="22"/>
        <end position="509"/>
    </location>
</feature>
<evidence type="ECO:0000256" key="3">
    <source>
        <dbReference type="ARBA" id="ARBA00022448"/>
    </source>
</evidence>
<dbReference type="Proteomes" id="UP001524499">
    <property type="component" value="Unassembled WGS sequence"/>
</dbReference>
<dbReference type="InterPro" id="IPR004638">
    <property type="entry name" value="EmrB-like"/>
</dbReference>
<evidence type="ECO:0000256" key="6">
    <source>
        <dbReference type="ARBA" id="ARBA00022989"/>
    </source>
</evidence>
<feature type="transmembrane region" description="Helical" evidence="8">
    <location>
        <begin position="306"/>
        <end position="328"/>
    </location>
</feature>
<dbReference type="SUPFAM" id="SSF103473">
    <property type="entry name" value="MFS general substrate transporter"/>
    <property type="match status" value="1"/>
</dbReference>
<evidence type="ECO:0000313" key="11">
    <source>
        <dbReference type="Proteomes" id="UP001524499"/>
    </source>
</evidence>
<feature type="transmembrane region" description="Helical" evidence="8">
    <location>
        <begin position="20"/>
        <end position="43"/>
    </location>
</feature>
<organism evidence="10 11">
    <name type="scientific">Methylomonas subterranea</name>
    <dbReference type="NCBI Taxonomy" id="2952225"/>
    <lineage>
        <taxon>Bacteria</taxon>
        <taxon>Pseudomonadati</taxon>
        <taxon>Pseudomonadota</taxon>
        <taxon>Gammaproteobacteria</taxon>
        <taxon>Methylococcales</taxon>
        <taxon>Methylococcaceae</taxon>
        <taxon>Methylomonas</taxon>
    </lineage>
</organism>
<feature type="transmembrane region" description="Helical" evidence="8">
    <location>
        <begin position="277"/>
        <end position="300"/>
    </location>
</feature>
<feature type="transmembrane region" description="Helical" evidence="8">
    <location>
        <begin position="405"/>
        <end position="428"/>
    </location>
</feature>
<feature type="transmembrane region" description="Helical" evidence="8">
    <location>
        <begin position="370"/>
        <end position="393"/>
    </location>
</feature>
<feature type="transmembrane region" description="Helical" evidence="8">
    <location>
        <begin position="147"/>
        <end position="164"/>
    </location>
</feature>
<keyword evidence="11" id="KW-1185">Reference proteome</keyword>
<protein>
    <submittedName>
        <fullName evidence="10">DHA2 family efflux MFS transporter permease subunit</fullName>
    </submittedName>
</protein>
<sequence length="531" mass="58792">MKALTPATGEAQKLQGWHFLLFNLCLGLSHALVTFNAGAYIAMLPRVAAGLGIPPSFATWTQTDYMIGLALAFPVGGWLSRRLGEYRPFVAACFAFALASVICAWVTSFYAYLAGRIVLGFAGGLTLPLGQSLLIKEYPDRRKSIGMGVWSVFTLTPFTFAQPLGGWIADTLGWRWLFWLNIPAALLIGGIVGALLYRRGSARIRQRFDALGFVLITLALFGVQTLLNQGNDWNWTHSFYLDGLLVSVVVTLSYWVVWELGQRRPFLDIGLFTQRNFTIGVVILFLGFLMFQGLLSMLIVQLQLAMGYSSLLAGLVFLPMAIFAKPVASVFHEVVKYFDARLLVSLNCLGFAAVYYWLSLFDGHDAFAQLFWPKVLEGACLGSFFVPVTALFLHGLPPERTWRAVELASLLRIAAGAMGIALQGIVIYRRAPMHMTHFAESHTIFDSRLDQTLDSLVSAGFDETAAIAKLARLAGRNAVIQAMNDAFWLASCLFMGLAVLVWFAKPTKLSAQRTLKQQQRLETQEMLIEEP</sequence>
<keyword evidence="5 8" id="KW-0812">Transmembrane</keyword>
<dbReference type="NCBIfam" id="TIGR00711">
    <property type="entry name" value="efflux_EmrB"/>
    <property type="match status" value="1"/>
</dbReference>
<reference evidence="10 11" key="1">
    <citation type="submission" date="2022-07" db="EMBL/GenBank/DDBJ databases">
        <title>Methylomonas rivi sp. nov., Methylomonas rosea sp. nov., Methylomonas aureus sp. nov. and Methylomonas subterranea sp. nov., four novel methanotrophs isolated from a freshwater creek and the deep terrestrial subsurface.</title>
        <authorList>
            <person name="Abin C."/>
            <person name="Sankaranarayanan K."/>
            <person name="Garner C."/>
            <person name="Sindelar R."/>
            <person name="Kotary K."/>
            <person name="Garner R."/>
            <person name="Barclay S."/>
            <person name="Lawson P."/>
            <person name="Krumholz L."/>
        </authorList>
    </citation>
    <scope>NUCLEOTIDE SEQUENCE [LARGE SCALE GENOMIC DNA]</scope>
    <source>
        <strain evidence="10 11">SURF-2</strain>
    </source>
</reference>
<feature type="transmembrane region" description="Helical" evidence="8">
    <location>
        <begin position="486"/>
        <end position="504"/>
    </location>
</feature>
<feature type="transmembrane region" description="Helical" evidence="8">
    <location>
        <begin position="89"/>
        <end position="111"/>
    </location>
</feature>
<dbReference type="Pfam" id="PF07690">
    <property type="entry name" value="MFS_1"/>
    <property type="match status" value="1"/>
</dbReference>
<evidence type="ECO:0000313" key="10">
    <source>
        <dbReference type="EMBL" id="MCQ8105160.1"/>
    </source>
</evidence>
<dbReference type="PROSITE" id="PS50850">
    <property type="entry name" value="MFS"/>
    <property type="match status" value="1"/>
</dbReference>
<evidence type="ECO:0000256" key="8">
    <source>
        <dbReference type="SAM" id="Phobius"/>
    </source>
</evidence>
<proteinExistence type="inferred from homology"/>
<feature type="transmembrane region" description="Helical" evidence="8">
    <location>
        <begin position="176"/>
        <end position="196"/>
    </location>
</feature>
<keyword evidence="4" id="KW-1003">Cell membrane</keyword>
<evidence type="ECO:0000256" key="1">
    <source>
        <dbReference type="ARBA" id="ARBA00004651"/>
    </source>
</evidence>
<dbReference type="InterPro" id="IPR020846">
    <property type="entry name" value="MFS_dom"/>
</dbReference>
<dbReference type="RefSeq" id="WP_256603061.1">
    <property type="nucleotide sequence ID" value="NZ_JANIBJ010000025.1"/>
</dbReference>
<feature type="transmembrane region" description="Helical" evidence="8">
    <location>
        <begin position="117"/>
        <end position="135"/>
    </location>
</feature>
<comment type="subcellular location">
    <subcellularLocation>
        <location evidence="1">Cell membrane</location>
        <topology evidence="1">Multi-pass membrane protein</topology>
    </subcellularLocation>
</comment>
<keyword evidence="3" id="KW-0813">Transport</keyword>
<evidence type="ECO:0000256" key="5">
    <source>
        <dbReference type="ARBA" id="ARBA00022692"/>
    </source>
</evidence>
<dbReference type="PANTHER" id="PTHR42718:SF9">
    <property type="entry name" value="MAJOR FACILITATOR SUPERFAMILY MULTIDRUG TRANSPORTER MFSC"/>
    <property type="match status" value="1"/>
</dbReference>
<comment type="similarity">
    <text evidence="2">Belongs to the major facilitator superfamily. EmrB family.</text>
</comment>
<evidence type="ECO:0000256" key="2">
    <source>
        <dbReference type="ARBA" id="ARBA00008537"/>
    </source>
</evidence>